<keyword evidence="8" id="KW-0238">DNA-binding</keyword>
<dbReference type="InterPro" id="IPR049035">
    <property type="entry name" value="ADDB_N"/>
</dbReference>
<dbReference type="GO" id="GO:0006310">
    <property type="term" value="P:DNA recombination"/>
    <property type="evidence" value="ECO:0007669"/>
    <property type="project" value="TreeGrafter"/>
</dbReference>
<dbReference type="GO" id="GO:0004527">
    <property type="term" value="F:exonuclease activity"/>
    <property type="evidence" value="ECO:0007669"/>
    <property type="project" value="UniProtKB-KW"/>
</dbReference>
<dbReference type="Proteomes" id="UP001171751">
    <property type="component" value="Unassembled WGS sequence"/>
</dbReference>
<proteinExistence type="predicted"/>
<dbReference type="PANTHER" id="PTHR30591">
    <property type="entry name" value="RECBCD ENZYME SUBUNIT RECC"/>
    <property type="match status" value="1"/>
</dbReference>
<sequence length="1184" mass="139751">MALQFILGRSYADKEEVIIEDIADLLHQEEEVDIYYLVPDHMKFESELNVLQKLHQHPHFKEQDYFGMIRLQVLSFSRLAWYLLQDQPIFNQVQLTDSGLSMLIQKLLIEHQDELKIYKGEIYQQGFIHKLRDLFREFRQGQLIQEDLEVIIDSLPAEDGQSQTFSQKLKEISFIYDKYNEVLLDKYVEKEDVLDALKNYFIQAQEAEAYIYINHFNQFTAQEQDLILTFIEHSKQTTVGLTLDRSYASEQPDDQNVFYLPGRTYHKLYQACRQRGLQVRHDRYLAQEKIPAFDAVEEVMSLSQVDLLKDKQKRPPCRNIELWKADMRQAEVLHTATRIRQLVHQEGYRYQDILIMSRNIEDYQTIIDAFFVRNDIPLFIDHADQMIHHPFAQFLQLLLDIYRYRWQRNDVLNLLKTELFLPISEEGLPRKDEDRKTYINDLSKVFREQVDLLENYILQYGIQPYEWPKDWTYVEIDDDLDRQERVNEIRSFLVENLQVLYGRLDKARTNEEASRYIYQFIETNHIREVLLAWRDMELESGHLEKAREYEQIWTTFINLLDEFVEILGQEEWSIDLFYQVLTTGLEQTTYSNVPPAIDQVIFTQLTSQPPRKTKIVFILGLDDDALPLQITNDSLLSDEDRQVIDNMTSEEVYLSGMSSRKYAEEAYIAYRSFTQAEEKLYLSYTCLNEENHQIHASPFYTRLEEVFQIETQTKSYEAGSSLSQGNIQALDFIGSKTETFGQVLSVLREAVTTRRKPPVIWLNLYQYFIQDRDSKFKELTESLDYQNIPVDLSSEIAEDLYGKNLHLSVSQLETYYLDPYSHFLQHGLRLRERKVMDLTALETGEFFHESLELVVDKLKKEKQTIQDFSSSELEALVDEIHQEMLAQTKYSIFSKSGRMNFMFYQLRQTIERMVWAMKEQSGYSDFKPAATEVTFGRMGTDPSLETLSYPLDNGGKISIRGKVDRVDEWEINDNKYFNIIDYKSSDHRINFKDIYHGLAIQLMTYFKVILHAMEARYGERAKPAGAFYSHVHNTFLTIDEPLGASKIQEKRLRTHRLEGFFVKDEPLFEALAERLEPREESLAFKMAKKAGGDLGKFKSLDQEDLQIVFDYIDYLIKKAGNEILQGKVDLRPYDKKDFIPSVKGPFRAVSQFDAMLPENNYFLLPDKDIQDMKRLLEKERKRDE</sequence>
<keyword evidence="13" id="KW-1185">Reference proteome</keyword>
<accession>A0AA43RJW7</accession>
<dbReference type="AlphaFoldDB" id="A0AA43RJW7"/>
<evidence type="ECO:0000256" key="6">
    <source>
        <dbReference type="ARBA" id="ARBA00022839"/>
    </source>
</evidence>
<dbReference type="InterPro" id="IPR027417">
    <property type="entry name" value="P-loop_NTPase"/>
</dbReference>
<name>A0AA43RJW7_9LACT</name>
<reference evidence="12" key="1">
    <citation type="submission" date="2023-07" db="EMBL/GenBank/DDBJ databases">
        <title>Between Cages and Wild: Unraveling the Impact of Captivity on Animal Microbiomes and Antimicrobial Resistance.</title>
        <authorList>
            <person name="Schmartz G.P."/>
            <person name="Rehner J."/>
            <person name="Schuff M.J."/>
            <person name="Becker S.L."/>
            <person name="Kravczyk M."/>
            <person name="Gurevich A."/>
            <person name="Francke R."/>
            <person name="Mueller R."/>
            <person name="Keller V."/>
            <person name="Keller A."/>
        </authorList>
    </citation>
    <scope>NUCLEOTIDE SEQUENCE</scope>
    <source>
        <strain evidence="12">S39M_St_73</strain>
    </source>
</reference>
<evidence type="ECO:0000256" key="1">
    <source>
        <dbReference type="ARBA" id="ARBA00022722"/>
    </source>
</evidence>
<dbReference type="GO" id="GO:0005524">
    <property type="term" value="F:ATP binding"/>
    <property type="evidence" value="ECO:0007669"/>
    <property type="project" value="UniProtKB-KW"/>
</dbReference>
<evidence type="ECO:0000256" key="5">
    <source>
        <dbReference type="ARBA" id="ARBA00022806"/>
    </source>
</evidence>
<keyword evidence="5" id="KW-0347">Helicase</keyword>
<protein>
    <submittedName>
        <fullName evidence="12">PD-(D/E)XK nuclease family protein</fullName>
    </submittedName>
</protein>
<evidence type="ECO:0000256" key="9">
    <source>
        <dbReference type="ARBA" id="ARBA00023204"/>
    </source>
</evidence>
<evidence type="ECO:0000256" key="3">
    <source>
        <dbReference type="ARBA" id="ARBA00022763"/>
    </source>
</evidence>
<feature type="domain" description="PD-(D/E)XK endonuclease-like" evidence="10">
    <location>
        <begin position="806"/>
        <end position="1134"/>
    </location>
</feature>
<dbReference type="InterPro" id="IPR038726">
    <property type="entry name" value="PDDEXK_AddAB-type"/>
</dbReference>
<dbReference type="GO" id="GO:0004386">
    <property type="term" value="F:helicase activity"/>
    <property type="evidence" value="ECO:0007669"/>
    <property type="project" value="UniProtKB-KW"/>
</dbReference>
<evidence type="ECO:0000256" key="8">
    <source>
        <dbReference type="ARBA" id="ARBA00023125"/>
    </source>
</evidence>
<keyword evidence="3" id="KW-0227">DNA damage</keyword>
<gene>
    <name evidence="12" type="ORF">Q4F26_00495</name>
</gene>
<keyword evidence="6" id="KW-0269">Exonuclease</keyword>
<evidence type="ECO:0000313" key="13">
    <source>
        <dbReference type="Proteomes" id="UP001171751"/>
    </source>
</evidence>
<dbReference type="EMBL" id="JAUNQW010000001">
    <property type="protein sequence ID" value="MDO5456798.1"/>
    <property type="molecule type" value="Genomic_DNA"/>
</dbReference>
<organism evidence="12 13">
    <name type="scientific">Atopococcus tabaci</name>
    <dbReference type="NCBI Taxonomy" id="269774"/>
    <lineage>
        <taxon>Bacteria</taxon>
        <taxon>Bacillati</taxon>
        <taxon>Bacillota</taxon>
        <taxon>Bacilli</taxon>
        <taxon>Lactobacillales</taxon>
        <taxon>Carnobacteriaceae</taxon>
        <taxon>Atopococcus</taxon>
    </lineage>
</organism>
<evidence type="ECO:0000256" key="7">
    <source>
        <dbReference type="ARBA" id="ARBA00022840"/>
    </source>
</evidence>
<keyword evidence="9" id="KW-0234">DNA repair</keyword>
<evidence type="ECO:0000256" key="2">
    <source>
        <dbReference type="ARBA" id="ARBA00022741"/>
    </source>
</evidence>
<dbReference type="Pfam" id="PF21445">
    <property type="entry name" value="ADDB_N"/>
    <property type="match status" value="1"/>
</dbReference>
<dbReference type="GO" id="GO:0006281">
    <property type="term" value="P:DNA repair"/>
    <property type="evidence" value="ECO:0007669"/>
    <property type="project" value="UniProtKB-KW"/>
</dbReference>
<dbReference type="SUPFAM" id="SSF52540">
    <property type="entry name" value="P-loop containing nucleoside triphosphate hydrolases"/>
    <property type="match status" value="1"/>
</dbReference>
<evidence type="ECO:0000313" key="12">
    <source>
        <dbReference type="EMBL" id="MDO5456798.1"/>
    </source>
</evidence>
<keyword evidence="2" id="KW-0547">Nucleotide-binding</keyword>
<evidence type="ECO:0000256" key="4">
    <source>
        <dbReference type="ARBA" id="ARBA00022801"/>
    </source>
</evidence>
<keyword evidence="1" id="KW-0540">Nuclease</keyword>
<dbReference type="GO" id="GO:0003677">
    <property type="term" value="F:DNA binding"/>
    <property type="evidence" value="ECO:0007669"/>
    <property type="project" value="UniProtKB-KW"/>
</dbReference>
<keyword evidence="4" id="KW-0378">Hydrolase</keyword>
<keyword evidence="7" id="KW-0067">ATP-binding</keyword>
<evidence type="ECO:0000259" key="10">
    <source>
        <dbReference type="Pfam" id="PF12705"/>
    </source>
</evidence>
<comment type="caution">
    <text evidence="12">The sequence shown here is derived from an EMBL/GenBank/DDBJ whole genome shotgun (WGS) entry which is preliminary data.</text>
</comment>
<evidence type="ECO:0000259" key="11">
    <source>
        <dbReference type="Pfam" id="PF21445"/>
    </source>
</evidence>
<feature type="domain" description="ATP-dependent helicase/deoxyribonuclease subunit B N-terminal" evidence="11">
    <location>
        <begin position="5"/>
        <end position="288"/>
    </location>
</feature>
<dbReference type="Gene3D" id="3.40.50.300">
    <property type="entry name" value="P-loop containing nucleotide triphosphate hydrolases"/>
    <property type="match status" value="4"/>
</dbReference>
<dbReference type="Pfam" id="PF12705">
    <property type="entry name" value="PDDEXK_1"/>
    <property type="match status" value="1"/>
</dbReference>
<dbReference type="PANTHER" id="PTHR30591:SF1">
    <property type="entry name" value="RECBCD ENZYME SUBUNIT RECC"/>
    <property type="match status" value="1"/>
</dbReference>